<proteinExistence type="predicted"/>
<accession>A0ABV0L811</accession>
<keyword evidence="3" id="KW-1185">Reference proteome</keyword>
<evidence type="ECO:0000256" key="1">
    <source>
        <dbReference type="SAM" id="MobiDB-lite"/>
    </source>
</evidence>
<feature type="region of interest" description="Disordered" evidence="1">
    <location>
        <begin position="1"/>
        <end position="21"/>
    </location>
</feature>
<comment type="caution">
    <text evidence="2">The sequence shown here is derived from an EMBL/GenBank/DDBJ whole genome shotgun (WGS) entry which is preliminary data.</text>
</comment>
<dbReference type="EMBL" id="JBDZYD010000001">
    <property type="protein sequence ID" value="MEQ0557482.1"/>
    <property type="molecule type" value="Genomic_DNA"/>
</dbReference>
<name>A0ABV0L811_9PSEU</name>
<reference evidence="2 3" key="1">
    <citation type="submission" date="2024-05" db="EMBL/GenBank/DDBJ databases">
        <authorList>
            <person name="Zhao H."/>
            <person name="Xu Y."/>
            <person name="Lin S."/>
            <person name="Spain J.C."/>
            <person name="Zhou N.-Y."/>
        </authorList>
    </citation>
    <scope>NUCLEOTIDE SEQUENCE [LARGE SCALE GENOMIC DNA]</scope>
    <source>
        <strain evidence="2 3">NEAU-NG30</strain>
    </source>
</reference>
<evidence type="ECO:0000313" key="3">
    <source>
        <dbReference type="Proteomes" id="UP001440984"/>
    </source>
</evidence>
<dbReference type="Proteomes" id="UP001440984">
    <property type="component" value="Unassembled WGS sequence"/>
</dbReference>
<evidence type="ECO:0000313" key="2">
    <source>
        <dbReference type="EMBL" id="MEQ0557482.1"/>
    </source>
</evidence>
<organism evidence="2 3">
    <name type="scientific">Amycolatopsis melonis</name>
    <dbReference type="NCBI Taxonomy" id="3156488"/>
    <lineage>
        <taxon>Bacteria</taxon>
        <taxon>Bacillati</taxon>
        <taxon>Actinomycetota</taxon>
        <taxon>Actinomycetes</taxon>
        <taxon>Pseudonocardiales</taxon>
        <taxon>Pseudonocardiaceae</taxon>
        <taxon>Amycolatopsis</taxon>
    </lineage>
</organism>
<dbReference type="RefSeq" id="WP_348946763.1">
    <property type="nucleotide sequence ID" value="NZ_JBDZYD010000001.1"/>
</dbReference>
<sequence>MTHSRHSGRAGSALGAATANSGQASRALCRAAMGAGMGYLLLASAL</sequence>
<protein>
    <submittedName>
        <fullName evidence="2">Uncharacterized protein</fullName>
    </submittedName>
</protein>
<gene>
    <name evidence="2" type="ORF">ABJI51_00270</name>
</gene>